<dbReference type="EC" id="2.3.1.30" evidence="3"/>
<evidence type="ECO:0000256" key="1">
    <source>
        <dbReference type="ARBA" id="ARBA00004876"/>
    </source>
</evidence>
<evidence type="ECO:0000256" key="2">
    <source>
        <dbReference type="ARBA" id="ARBA00007274"/>
    </source>
</evidence>
<dbReference type="InterPro" id="IPR010493">
    <property type="entry name" value="Ser_AcTrfase_N"/>
</dbReference>
<organism evidence="11 12">
    <name type="scientific">Methylocystis bryophila</name>
    <dbReference type="NCBI Taxonomy" id="655015"/>
    <lineage>
        <taxon>Bacteria</taxon>
        <taxon>Pseudomonadati</taxon>
        <taxon>Pseudomonadota</taxon>
        <taxon>Alphaproteobacteria</taxon>
        <taxon>Hyphomicrobiales</taxon>
        <taxon>Methylocystaceae</taxon>
        <taxon>Methylocystis</taxon>
    </lineage>
</organism>
<keyword evidence="8" id="KW-0012">Acyltransferase</keyword>
<evidence type="ECO:0000256" key="3">
    <source>
        <dbReference type="ARBA" id="ARBA00013266"/>
    </source>
</evidence>
<dbReference type="UniPathway" id="UPA00136">
    <property type="reaction ID" value="UER00199"/>
</dbReference>
<dbReference type="SMART" id="SM00971">
    <property type="entry name" value="SATase_N"/>
    <property type="match status" value="1"/>
</dbReference>
<comment type="pathway">
    <text evidence="1">Amino-acid biosynthesis; L-cysteine biosynthesis; L-cysteine from L-serine: step 1/2.</text>
</comment>
<dbReference type="Gene3D" id="2.160.10.10">
    <property type="entry name" value="Hexapeptide repeat proteins"/>
    <property type="match status" value="1"/>
</dbReference>
<dbReference type="InterPro" id="IPR018357">
    <property type="entry name" value="Hexapep_transf_CS"/>
</dbReference>
<proteinExistence type="inferred from homology"/>
<keyword evidence="7" id="KW-0677">Repeat</keyword>
<comment type="similarity">
    <text evidence="2">Belongs to the transferase hexapeptide repeat family.</text>
</comment>
<dbReference type="CDD" id="cd03354">
    <property type="entry name" value="LbH_SAT"/>
    <property type="match status" value="1"/>
</dbReference>
<keyword evidence="5" id="KW-0028">Amino-acid biosynthesis</keyword>
<dbReference type="NCBIfam" id="NF041874">
    <property type="entry name" value="EPS_EpsC"/>
    <property type="match status" value="1"/>
</dbReference>
<dbReference type="Pfam" id="PF06426">
    <property type="entry name" value="SATase_N"/>
    <property type="match status" value="1"/>
</dbReference>
<dbReference type="GO" id="GO:0006535">
    <property type="term" value="P:cysteine biosynthetic process from serine"/>
    <property type="evidence" value="ECO:0007669"/>
    <property type="project" value="InterPro"/>
</dbReference>
<evidence type="ECO:0000256" key="5">
    <source>
        <dbReference type="ARBA" id="ARBA00022605"/>
    </source>
</evidence>
<evidence type="ECO:0000256" key="4">
    <source>
        <dbReference type="ARBA" id="ARBA00018522"/>
    </source>
</evidence>
<dbReference type="AlphaFoldDB" id="A0A1W6N0W1"/>
<evidence type="ECO:0000256" key="6">
    <source>
        <dbReference type="ARBA" id="ARBA00022679"/>
    </source>
</evidence>
<evidence type="ECO:0000313" key="12">
    <source>
        <dbReference type="Proteomes" id="UP000193978"/>
    </source>
</evidence>
<dbReference type="Proteomes" id="UP000193978">
    <property type="component" value="Chromosome"/>
</dbReference>
<dbReference type="FunFam" id="2.160.10.10:FF:000002">
    <property type="entry name" value="Serine acetyltransferase"/>
    <property type="match status" value="1"/>
</dbReference>
<dbReference type="Pfam" id="PF00132">
    <property type="entry name" value="Hexapep"/>
    <property type="match status" value="1"/>
</dbReference>
<dbReference type="EMBL" id="CP019948">
    <property type="protein sequence ID" value="ARN83421.1"/>
    <property type="molecule type" value="Genomic_DNA"/>
</dbReference>
<name>A0A1W6N0W1_9HYPH</name>
<reference evidence="11 12" key="1">
    <citation type="submission" date="2017-02" db="EMBL/GenBank/DDBJ databases">
        <authorList>
            <person name="Peterson S.W."/>
        </authorList>
    </citation>
    <scope>NUCLEOTIDE SEQUENCE [LARGE SCALE GENOMIC DNA]</scope>
    <source>
        <strain evidence="11 12">S285</strain>
    </source>
</reference>
<sequence>MCAGRDALWRHLRDEARAAMALEPALSGFLTGAVLNRQSFGEALVRRIAARLGTPAAPAELLADAYCGAIFAEPALLSAFRADLTAIVERDPACVRLLEPFLHFKGFHAIEAHRLANWLWRNGRRDLALYLQSRSSEVFQTDIHPAAPFGEGVFLDHATGLVIGETAAVGRNVSLMQGVTLGGTGKVSGDRHPKVRDGVLIGAGAKILGNIEIGRCSRVAAGSVVLQDVPRNVTVAGVPAKIVGAAGCGEPARDMDQLLSDIAYDSFSYVI</sequence>
<dbReference type="PROSITE" id="PS00101">
    <property type="entry name" value="HEXAPEP_TRANSFERASES"/>
    <property type="match status" value="1"/>
</dbReference>
<gene>
    <name evidence="11" type="ORF">B1812_05645</name>
</gene>
<dbReference type="InterPro" id="IPR001451">
    <property type="entry name" value="Hexapep"/>
</dbReference>
<dbReference type="InterPro" id="IPR045304">
    <property type="entry name" value="LbH_SAT"/>
</dbReference>
<comment type="catalytic activity">
    <reaction evidence="9">
        <text>L-serine + acetyl-CoA = O-acetyl-L-serine + CoA</text>
        <dbReference type="Rhea" id="RHEA:24560"/>
        <dbReference type="ChEBI" id="CHEBI:33384"/>
        <dbReference type="ChEBI" id="CHEBI:57287"/>
        <dbReference type="ChEBI" id="CHEBI:57288"/>
        <dbReference type="ChEBI" id="CHEBI:58340"/>
        <dbReference type="EC" id="2.3.1.30"/>
    </reaction>
</comment>
<dbReference type="InterPro" id="IPR011004">
    <property type="entry name" value="Trimer_LpxA-like_sf"/>
</dbReference>
<dbReference type="InterPro" id="IPR053376">
    <property type="entry name" value="Serine_acetyltransferase"/>
</dbReference>
<evidence type="ECO:0000313" key="11">
    <source>
        <dbReference type="EMBL" id="ARN83421.1"/>
    </source>
</evidence>
<dbReference type="GO" id="GO:0009001">
    <property type="term" value="F:serine O-acetyltransferase activity"/>
    <property type="evidence" value="ECO:0007669"/>
    <property type="project" value="UniProtKB-EC"/>
</dbReference>
<dbReference type="InterPro" id="IPR005881">
    <property type="entry name" value="Ser_O-AcTrfase"/>
</dbReference>
<dbReference type="NCBIfam" id="TIGR01172">
    <property type="entry name" value="cysE"/>
    <property type="match status" value="1"/>
</dbReference>
<dbReference type="KEGG" id="mbry:B1812_05645"/>
<dbReference type="GO" id="GO:0005737">
    <property type="term" value="C:cytoplasm"/>
    <property type="evidence" value="ECO:0007669"/>
    <property type="project" value="InterPro"/>
</dbReference>
<dbReference type="STRING" id="655015.B1812_05645"/>
<dbReference type="PANTHER" id="PTHR42811">
    <property type="entry name" value="SERINE ACETYLTRANSFERASE"/>
    <property type="match status" value="1"/>
</dbReference>
<evidence type="ECO:0000256" key="7">
    <source>
        <dbReference type="ARBA" id="ARBA00022737"/>
    </source>
</evidence>
<feature type="domain" description="Serine acetyltransferase N-terminal" evidence="10">
    <location>
        <begin position="8"/>
        <end position="112"/>
    </location>
</feature>
<keyword evidence="12" id="KW-1185">Reference proteome</keyword>
<dbReference type="SUPFAM" id="SSF51161">
    <property type="entry name" value="Trimeric LpxA-like enzymes"/>
    <property type="match status" value="1"/>
</dbReference>
<accession>A0A1W6N0W1</accession>
<protein>
    <recommendedName>
        <fullName evidence="4">Serine acetyltransferase</fullName>
        <ecNumber evidence="3">2.3.1.30</ecNumber>
    </recommendedName>
</protein>
<evidence type="ECO:0000256" key="9">
    <source>
        <dbReference type="ARBA" id="ARBA00049486"/>
    </source>
</evidence>
<dbReference type="Gene3D" id="1.10.3130.10">
    <property type="entry name" value="serine acetyltransferase, domain 1"/>
    <property type="match status" value="1"/>
</dbReference>
<evidence type="ECO:0000259" key="10">
    <source>
        <dbReference type="SMART" id="SM00971"/>
    </source>
</evidence>
<evidence type="ECO:0000256" key="8">
    <source>
        <dbReference type="ARBA" id="ARBA00023315"/>
    </source>
</evidence>
<keyword evidence="6 11" id="KW-0808">Transferase</keyword>
<dbReference type="InterPro" id="IPR042122">
    <property type="entry name" value="Ser_AcTrfase_N_sf"/>
</dbReference>